<organism evidence="14">
    <name type="scientific">Strongyloides stercoralis</name>
    <name type="common">Threadworm</name>
    <dbReference type="NCBI Taxonomy" id="6248"/>
    <lineage>
        <taxon>Eukaryota</taxon>
        <taxon>Metazoa</taxon>
        <taxon>Ecdysozoa</taxon>
        <taxon>Nematoda</taxon>
        <taxon>Chromadorea</taxon>
        <taxon>Rhabditida</taxon>
        <taxon>Tylenchina</taxon>
        <taxon>Panagrolaimomorpha</taxon>
        <taxon>Strongyloidoidea</taxon>
        <taxon>Strongyloididae</taxon>
        <taxon>Strongyloides</taxon>
    </lineage>
</organism>
<dbReference type="PANTHER" id="PTHR45769">
    <property type="entry name" value="ADENOSINE KINASE"/>
    <property type="match status" value="1"/>
</dbReference>
<keyword evidence="8" id="KW-0418">Kinase</keyword>
<keyword evidence="7" id="KW-0547">Nucleotide-binding</keyword>
<evidence type="ECO:0000313" key="14">
    <source>
        <dbReference type="WBParaSite" id="SSTP_0000021000.1"/>
    </source>
</evidence>
<keyword evidence="5" id="KW-0808">Transferase</keyword>
<dbReference type="GO" id="GO:0005634">
    <property type="term" value="C:nucleus"/>
    <property type="evidence" value="ECO:0007669"/>
    <property type="project" value="TreeGrafter"/>
</dbReference>
<dbReference type="WBParaSite" id="SSTP_0000021000.1">
    <property type="protein sequence ID" value="SSTP_0000021000.1"/>
    <property type="gene ID" value="SSTP_0000021000"/>
</dbReference>
<dbReference type="PROSITE" id="PS50206">
    <property type="entry name" value="RHODANESE_3"/>
    <property type="match status" value="2"/>
</dbReference>
<dbReference type="InterPro" id="IPR036873">
    <property type="entry name" value="Rhodanese-like_dom_sf"/>
</dbReference>
<dbReference type="PRINTS" id="PR00989">
    <property type="entry name" value="ADENOKINASE"/>
</dbReference>
<dbReference type="FunFam" id="3.40.1190.20:FF:000006">
    <property type="entry name" value="Adenosine kinase 2"/>
    <property type="match status" value="1"/>
</dbReference>
<feature type="domain" description="Rhodanese" evidence="12">
    <location>
        <begin position="698"/>
        <end position="809"/>
    </location>
</feature>
<evidence type="ECO:0000256" key="7">
    <source>
        <dbReference type="ARBA" id="ARBA00022741"/>
    </source>
</evidence>
<evidence type="ECO:0000256" key="9">
    <source>
        <dbReference type="ARBA" id="ARBA00022840"/>
    </source>
</evidence>
<keyword evidence="13" id="KW-1185">Reference proteome</keyword>
<dbReference type="SMART" id="SM00450">
    <property type="entry name" value="RHOD"/>
    <property type="match status" value="2"/>
</dbReference>
<dbReference type="GO" id="GO:0006166">
    <property type="term" value="P:purine ribonucleoside salvage"/>
    <property type="evidence" value="ECO:0007669"/>
    <property type="project" value="UniProtKB-KW"/>
</dbReference>
<keyword evidence="9" id="KW-0067">ATP-binding</keyword>
<dbReference type="Pfam" id="PF00581">
    <property type="entry name" value="Rhodanese"/>
    <property type="match status" value="2"/>
</dbReference>
<dbReference type="STRING" id="6248.A0A0K0DSJ8"/>
<dbReference type="CDD" id="cd01168">
    <property type="entry name" value="adenosine_kinase"/>
    <property type="match status" value="1"/>
</dbReference>
<keyword evidence="11" id="KW-0472">Membrane</keyword>
<comment type="pathway">
    <text evidence="2">Purine metabolism; AMP biosynthesis via salvage pathway; AMP from adenosine: step 1/1.</text>
</comment>
<dbReference type="InterPro" id="IPR002173">
    <property type="entry name" value="Carboh/pur_kinase_PfkB_CS"/>
</dbReference>
<evidence type="ECO:0000256" key="4">
    <source>
        <dbReference type="ARBA" id="ARBA00012119"/>
    </source>
</evidence>
<dbReference type="InterPro" id="IPR001805">
    <property type="entry name" value="Adenokinase"/>
</dbReference>
<dbReference type="GO" id="GO:0004001">
    <property type="term" value="F:adenosine kinase activity"/>
    <property type="evidence" value="ECO:0007669"/>
    <property type="project" value="UniProtKB-EC"/>
</dbReference>
<reference evidence="14" key="1">
    <citation type="submission" date="2015-08" db="UniProtKB">
        <authorList>
            <consortium name="WormBaseParasite"/>
        </authorList>
    </citation>
    <scope>IDENTIFICATION</scope>
</reference>
<dbReference type="EC" id="2.7.1.20" evidence="4"/>
<feature type="transmembrane region" description="Helical" evidence="11">
    <location>
        <begin position="469"/>
        <end position="492"/>
    </location>
</feature>
<evidence type="ECO:0000256" key="1">
    <source>
        <dbReference type="ARBA" id="ARBA00001946"/>
    </source>
</evidence>
<dbReference type="GO" id="GO:0044209">
    <property type="term" value="P:AMP salvage"/>
    <property type="evidence" value="ECO:0007669"/>
    <property type="project" value="UniProtKB-UniPathway"/>
</dbReference>
<protein>
    <recommendedName>
        <fullName evidence="4">adenosine kinase</fullName>
        <ecNumber evidence="4">2.7.1.20</ecNumber>
    </recommendedName>
</protein>
<accession>A0A0K0DSJ8</accession>
<dbReference type="Pfam" id="PF00294">
    <property type="entry name" value="PfkB"/>
    <property type="match status" value="1"/>
</dbReference>
<dbReference type="WBParaSite" id="TCONS_00004201.p1">
    <property type="protein sequence ID" value="TCONS_00004201.p1"/>
    <property type="gene ID" value="XLOC_001332"/>
</dbReference>
<evidence type="ECO:0000259" key="12">
    <source>
        <dbReference type="PROSITE" id="PS50206"/>
    </source>
</evidence>
<evidence type="ECO:0000256" key="8">
    <source>
        <dbReference type="ARBA" id="ARBA00022777"/>
    </source>
</evidence>
<feature type="transmembrane region" description="Helical" evidence="11">
    <location>
        <begin position="6"/>
        <end position="22"/>
    </location>
</feature>
<dbReference type="PANTHER" id="PTHR45769:SF3">
    <property type="entry name" value="ADENOSINE KINASE"/>
    <property type="match status" value="1"/>
</dbReference>
<evidence type="ECO:0000313" key="13">
    <source>
        <dbReference type="Proteomes" id="UP000035681"/>
    </source>
</evidence>
<evidence type="ECO:0000256" key="2">
    <source>
        <dbReference type="ARBA" id="ARBA00004801"/>
    </source>
</evidence>
<dbReference type="GO" id="GO:0006144">
    <property type="term" value="P:purine nucleobase metabolic process"/>
    <property type="evidence" value="ECO:0007669"/>
    <property type="project" value="TreeGrafter"/>
</dbReference>
<dbReference type="AlphaFoldDB" id="A0A0K0DSJ8"/>
<dbReference type="GO" id="GO:0005524">
    <property type="term" value="F:ATP binding"/>
    <property type="evidence" value="ECO:0007669"/>
    <property type="project" value="UniProtKB-KW"/>
</dbReference>
<comment type="similarity">
    <text evidence="3">Belongs to the carbohydrate kinase PfkB family.</text>
</comment>
<dbReference type="InterPro" id="IPR029056">
    <property type="entry name" value="Ribokinase-like"/>
</dbReference>
<dbReference type="PROSITE" id="PS00584">
    <property type="entry name" value="PFKB_KINASES_2"/>
    <property type="match status" value="1"/>
</dbReference>
<feature type="active site" description="Proton acceptor" evidence="10">
    <location>
        <position position="335"/>
    </location>
</feature>
<name>A0A0K0DSJ8_STRER</name>
<dbReference type="Gene3D" id="3.40.1190.20">
    <property type="match status" value="1"/>
</dbReference>
<keyword evidence="11" id="KW-1133">Transmembrane helix</keyword>
<dbReference type="Proteomes" id="UP000035681">
    <property type="component" value="Unplaced"/>
</dbReference>
<dbReference type="SUPFAM" id="SSF52821">
    <property type="entry name" value="Rhodanese/Cell cycle control phosphatase"/>
    <property type="match status" value="2"/>
</dbReference>
<dbReference type="SUPFAM" id="SSF53613">
    <property type="entry name" value="Ribokinase-like"/>
    <property type="match status" value="1"/>
</dbReference>
<dbReference type="Gene3D" id="3.40.250.10">
    <property type="entry name" value="Rhodanese-like domain"/>
    <property type="match status" value="2"/>
</dbReference>
<evidence type="ECO:0000256" key="5">
    <source>
        <dbReference type="ARBA" id="ARBA00022679"/>
    </source>
</evidence>
<evidence type="ECO:0000256" key="10">
    <source>
        <dbReference type="PIRSR" id="PIRSR601805-1"/>
    </source>
</evidence>
<proteinExistence type="inferred from homology"/>
<dbReference type="InterPro" id="IPR011611">
    <property type="entry name" value="PfkB_dom"/>
</dbReference>
<evidence type="ECO:0000256" key="6">
    <source>
        <dbReference type="ARBA" id="ARBA00022726"/>
    </source>
</evidence>
<feature type="domain" description="Rhodanese" evidence="12">
    <location>
        <begin position="552"/>
        <end position="661"/>
    </location>
</feature>
<dbReference type="UniPathway" id="UPA00588">
    <property type="reaction ID" value="UER00659"/>
</dbReference>
<evidence type="ECO:0000256" key="3">
    <source>
        <dbReference type="ARBA" id="ARBA00010688"/>
    </source>
</evidence>
<dbReference type="GO" id="GO:0005829">
    <property type="term" value="C:cytosol"/>
    <property type="evidence" value="ECO:0007669"/>
    <property type="project" value="TreeGrafter"/>
</dbReference>
<comment type="cofactor">
    <cofactor evidence="1">
        <name>Mg(2+)</name>
        <dbReference type="ChEBI" id="CHEBI:18420"/>
    </cofactor>
</comment>
<dbReference type="InterPro" id="IPR001763">
    <property type="entry name" value="Rhodanese-like_dom"/>
</dbReference>
<dbReference type="Gene3D" id="3.30.1110.10">
    <property type="match status" value="1"/>
</dbReference>
<keyword evidence="11" id="KW-0812">Transmembrane</keyword>
<evidence type="ECO:0000256" key="11">
    <source>
        <dbReference type="SAM" id="Phobius"/>
    </source>
</evidence>
<dbReference type="CDD" id="cd01448">
    <property type="entry name" value="TST_Repeat_1"/>
    <property type="match status" value="1"/>
</dbReference>
<keyword evidence="6" id="KW-0660">Purine salvage</keyword>
<sequence>MKLTGLQIELWLVGCLFQIFLFKHTIILSFKLLAAMVVTNIDEGILLGVGNPLLDLETTVDQDFLKKYKLKSNDAILADESHEALFHELESMKDIAYIPGGSCQNSLRVCQWIVGKEKVCTFFGTIGDDKNGETLKEKAILAGVNVNYQINPTVRTGRCAALINDTHRSLVADLGAANTFTINHLEEDGNVSLINKAKYFYISGFFLTVCPSAIQKIAGHVADNKKVLCMNLSAPFICQFFKDDLNAALPYVDVLFGNETEALAYAEGNDYGTEDLKEIAIKLSQHTKVNGERKRVVIITQGHEPVIVCNEGKITEHSVDLLSKEKIVDTNGAGDAFVGGYLSQLIQGKDIEECIKCGNFAASTIIQHHGCSFPRECTYKGIDSKPIHSNVNNQNQTYNTVIDDKNGPTYEDPDTLYDKRGTRKISDIPPPLPPTANIESLQRLKQSMLKESPFDPLHLLKKSSLNKKIYILLIIVFVMSIALAITLTSIVIKLKYQQEINEKGILIKDKEIKSEAVFSNFKKITPEDRDSNDTTRYEVLINGSQLLTYLTSRQKVCIFEVSSDRVDESKNDFRREHIESAKLLYYGNLSHVGVPVHPLQFQRYIRNLGVDNDCYVILYDKGEVIWSTYAYWIFKLYGHEKVSILDGGMIEWKRLQLKSNKYHTESGISTFLYKMGNFKSKWNPKYILTFDDILSNFDNKEFDIVDAQSSQEFNGMEESELILGHIRTSKNIPIEEAYDWSGDKWKSAAQLDEVFKKEGLIPSRGIAVYCSNSLRASLIWVALQKMNYNASIYFGSWPEWLIRAPDYLKVIPVNRLQQ</sequence>